<reference evidence="1" key="1">
    <citation type="journal article" date="2015" name="Nature">
        <title>Complex archaea that bridge the gap between prokaryotes and eukaryotes.</title>
        <authorList>
            <person name="Spang A."/>
            <person name="Saw J.H."/>
            <person name="Jorgensen S.L."/>
            <person name="Zaremba-Niedzwiedzka K."/>
            <person name="Martijn J."/>
            <person name="Lind A.E."/>
            <person name="van Eijk R."/>
            <person name="Schleper C."/>
            <person name="Guy L."/>
            <person name="Ettema T.J."/>
        </authorList>
    </citation>
    <scope>NUCLEOTIDE SEQUENCE</scope>
</reference>
<sequence length="70" mass="8077">MAEMTKQEGLAKELLVVFGSYLTESEYMGIARVALRYLQNNDVVIKEQLWQTYPDQPDELWEVEPLIGEG</sequence>
<dbReference type="AlphaFoldDB" id="A0A0F9HVP9"/>
<evidence type="ECO:0000313" key="1">
    <source>
        <dbReference type="EMBL" id="KKM19491.1"/>
    </source>
</evidence>
<name>A0A0F9HVP9_9ZZZZ</name>
<proteinExistence type="predicted"/>
<gene>
    <name evidence="1" type="ORF">LCGC14_1655140</name>
</gene>
<accession>A0A0F9HVP9</accession>
<dbReference type="EMBL" id="LAZR01013974">
    <property type="protein sequence ID" value="KKM19491.1"/>
    <property type="molecule type" value="Genomic_DNA"/>
</dbReference>
<protein>
    <submittedName>
        <fullName evidence="1">Uncharacterized protein</fullName>
    </submittedName>
</protein>
<organism evidence="1">
    <name type="scientific">marine sediment metagenome</name>
    <dbReference type="NCBI Taxonomy" id="412755"/>
    <lineage>
        <taxon>unclassified sequences</taxon>
        <taxon>metagenomes</taxon>
        <taxon>ecological metagenomes</taxon>
    </lineage>
</organism>
<comment type="caution">
    <text evidence="1">The sequence shown here is derived from an EMBL/GenBank/DDBJ whole genome shotgun (WGS) entry which is preliminary data.</text>
</comment>